<evidence type="ECO:0000313" key="4">
    <source>
        <dbReference type="Proteomes" id="UP001501920"/>
    </source>
</evidence>
<dbReference type="InterPro" id="IPR001611">
    <property type="entry name" value="Leu-rich_rpt"/>
</dbReference>
<dbReference type="InterPro" id="IPR051261">
    <property type="entry name" value="NLR"/>
</dbReference>
<dbReference type="InterPro" id="IPR032675">
    <property type="entry name" value="LRR_dom_sf"/>
</dbReference>
<reference evidence="3" key="3">
    <citation type="submission" date="2025-09" db="UniProtKB">
        <authorList>
            <consortium name="Ensembl"/>
        </authorList>
    </citation>
    <scope>IDENTIFICATION</scope>
</reference>
<proteinExistence type="predicted"/>
<reference evidence="3" key="2">
    <citation type="submission" date="2025-08" db="UniProtKB">
        <authorList>
            <consortium name="Ensembl"/>
        </authorList>
    </citation>
    <scope>IDENTIFICATION</scope>
</reference>
<keyword evidence="2" id="KW-0677">Repeat</keyword>
<organism evidence="3 4">
    <name type="scientific">Pygocentrus nattereri</name>
    <name type="common">Red-bellied piranha</name>
    <dbReference type="NCBI Taxonomy" id="42514"/>
    <lineage>
        <taxon>Eukaryota</taxon>
        <taxon>Metazoa</taxon>
        <taxon>Chordata</taxon>
        <taxon>Craniata</taxon>
        <taxon>Vertebrata</taxon>
        <taxon>Euteleostomi</taxon>
        <taxon>Actinopterygii</taxon>
        <taxon>Neopterygii</taxon>
        <taxon>Teleostei</taxon>
        <taxon>Ostariophysi</taxon>
        <taxon>Characiformes</taxon>
        <taxon>Characoidei</taxon>
        <taxon>Pygocentrus</taxon>
    </lineage>
</organism>
<dbReference type="SUPFAM" id="SSF52047">
    <property type="entry name" value="RNI-like"/>
    <property type="match status" value="1"/>
</dbReference>
<keyword evidence="1" id="KW-0433">Leucine-rich repeat</keyword>
<dbReference type="Gene3D" id="3.80.10.10">
    <property type="entry name" value="Ribonuclease Inhibitor"/>
    <property type="match status" value="2"/>
</dbReference>
<keyword evidence="4" id="KW-1185">Reference proteome</keyword>
<sequence>MDLTDIFKKENPSPEKSINLFHCLNELNDHSLVKEVQTYVNARGYSRLSGTSLSPTQWSALVFVLLNSEEELDDFDLLKYDPSEEGLLMLLPVVKACQKAILCECNLTEKSCEILSSALSSSSSSLRELDLSYNELQDSGVELLSAGLENPSCKLEKLKKVNHCISKKVLHLKTCSVLSRKYSRSLKEISLLSNCGLTEKGCAALASALSSKTSSLRHLDLSYNETLQDSGMMMLSAGLGNLHCKVETLRLRWCNITEKGCAVLASALSSNSSHLKKLNLSYNKLQDSGVKLLSAGLKNPHCKLETVSLYNCSITDEGFAALALALKSNPSSQLRELDVIGNQPGESGVKLFSDLLEDPCCKLEKLQ</sequence>
<evidence type="ECO:0000313" key="3">
    <source>
        <dbReference type="Ensembl" id="ENSPNAP00000011482.2"/>
    </source>
</evidence>
<evidence type="ECO:0000256" key="1">
    <source>
        <dbReference type="ARBA" id="ARBA00022614"/>
    </source>
</evidence>
<dbReference type="SMART" id="SM00368">
    <property type="entry name" value="LRR_RI"/>
    <property type="match status" value="7"/>
</dbReference>
<dbReference type="STRING" id="42514.ENSPNAP00000011482"/>
<dbReference type="Proteomes" id="UP001501920">
    <property type="component" value="Chromosome 9"/>
</dbReference>
<name>A0A3B4CHK2_PYGNA</name>
<evidence type="ECO:0008006" key="5">
    <source>
        <dbReference type="Google" id="ProtNLM"/>
    </source>
</evidence>
<dbReference type="SMART" id="SM00367">
    <property type="entry name" value="LRR_CC"/>
    <property type="match status" value="5"/>
</dbReference>
<dbReference type="Ensembl" id="ENSPNAT00000018468.2">
    <property type="protein sequence ID" value="ENSPNAP00000011482.2"/>
    <property type="gene ID" value="ENSPNAG00000003470.2"/>
</dbReference>
<dbReference type="PROSITE" id="PS51450">
    <property type="entry name" value="LRR"/>
    <property type="match status" value="1"/>
</dbReference>
<reference evidence="3 4" key="1">
    <citation type="submission" date="2020-10" db="EMBL/GenBank/DDBJ databases">
        <title>Pygocentrus nattereri (red-bellied piranha) genome, fPygNat1, primary haplotype.</title>
        <authorList>
            <person name="Myers G."/>
            <person name="Meyer A."/>
            <person name="Karagic N."/>
            <person name="Pippel M."/>
            <person name="Winkler S."/>
            <person name="Tracey A."/>
            <person name="Wood J."/>
            <person name="Formenti G."/>
            <person name="Howe K."/>
            <person name="Fedrigo O."/>
            <person name="Jarvis E.D."/>
        </authorList>
    </citation>
    <scope>NUCLEOTIDE SEQUENCE [LARGE SCALE GENOMIC DNA]</scope>
</reference>
<dbReference type="AlphaFoldDB" id="A0A3B4CHK2"/>
<dbReference type="GeneTree" id="ENSGT01150000286927"/>
<dbReference type="Pfam" id="PF13516">
    <property type="entry name" value="LRR_6"/>
    <property type="match status" value="4"/>
</dbReference>
<dbReference type="PANTHER" id="PTHR24106">
    <property type="entry name" value="NACHT, LRR AND CARD DOMAINS-CONTAINING"/>
    <property type="match status" value="1"/>
</dbReference>
<dbReference type="OMA" id="CEECVIV"/>
<protein>
    <recommendedName>
        <fullName evidence="5">NACHT LRR and PYD domain-containing protein</fullName>
    </recommendedName>
</protein>
<evidence type="ECO:0000256" key="2">
    <source>
        <dbReference type="ARBA" id="ARBA00022737"/>
    </source>
</evidence>
<accession>A0A3B4CHK2</accession>
<dbReference type="InterPro" id="IPR006553">
    <property type="entry name" value="Leu-rich_rpt_Cys-con_subtyp"/>
</dbReference>